<feature type="transmembrane region" description="Helical" evidence="1">
    <location>
        <begin position="50"/>
        <end position="69"/>
    </location>
</feature>
<feature type="transmembrane region" description="Helical" evidence="1">
    <location>
        <begin position="197"/>
        <end position="224"/>
    </location>
</feature>
<protein>
    <recommendedName>
        <fullName evidence="4">Gustatory receptor</fullName>
    </recommendedName>
</protein>
<reference evidence="2 3" key="1">
    <citation type="submission" date="2015-12" db="EMBL/GenBank/DDBJ databases">
        <title>The genome of Folsomia candida.</title>
        <authorList>
            <person name="Faddeeva A."/>
            <person name="Derks M.F."/>
            <person name="Anvar Y."/>
            <person name="Smit S."/>
            <person name="Van Straalen N."/>
            <person name="Roelofs D."/>
        </authorList>
    </citation>
    <scope>NUCLEOTIDE SEQUENCE [LARGE SCALE GENOMIC DNA]</scope>
    <source>
        <strain evidence="2 3">VU population</strain>
        <tissue evidence="2">Whole body</tissue>
    </source>
</reference>
<organism evidence="2 3">
    <name type="scientific">Folsomia candida</name>
    <name type="common">Springtail</name>
    <dbReference type="NCBI Taxonomy" id="158441"/>
    <lineage>
        <taxon>Eukaryota</taxon>
        <taxon>Metazoa</taxon>
        <taxon>Ecdysozoa</taxon>
        <taxon>Arthropoda</taxon>
        <taxon>Hexapoda</taxon>
        <taxon>Collembola</taxon>
        <taxon>Entomobryomorpha</taxon>
        <taxon>Isotomoidea</taxon>
        <taxon>Isotomidae</taxon>
        <taxon>Proisotominae</taxon>
        <taxon>Folsomia</taxon>
    </lineage>
</organism>
<evidence type="ECO:0000256" key="1">
    <source>
        <dbReference type="SAM" id="Phobius"/>
    </source>
</evidence>
<keyword evidence="1" id="KW-1133">Transmembrane helix</keyword>
<sequence>MLSTYIELLQTLQNLYFDHFPLMYKLPFEIRRTKGNGIRLSKVKRRNDRVVSLFPAFIFASAVFLFIVATRLRTPLVARPMGDAKMWGWFVLGIACFSGLVFYTLWMLVYQSDAIFMCNEIFRWEEELRKDSSQTKHIPVKATLLEKTVLLGFKLLVWMYYFVTPIDAAVTTFLTVDPLLPFFEFVLNMIPQLRKLLLFFAFNSEALFYFAMFLVRVGCVTVFLYEGFRLAAFCIGLTILIGKVVVSYLSSVSRLTDTFQENIIQHGLWSHLKIYKVLPIIFQSLEAPMKSTASLAIVAGTVAVSGCTFVVIKLHAVNDVYMTGFCLGVSVSAVILTKIILDTLANLDETSVKVLLQFRRLEILQKMGEPERKIYLKELYYLKPIAIPVGLGTARFSRITNNVKTTILMFMLENSINLLLAF</sequence>
<evidence type="ECO:0000313" key="3">
    <source>
        <dbReference type="Proteomes" id="UP000198287"/>
    </source>
</evidence>
<name>A0A226CX85_FOLCA</name>
<keyword evidence="1" id="KW-0472">Membrane</keyword>
<feature type="transmembrane region" description="Helical" evidence="1">
    <location>
        <begin position="89"/>
        <end position="109"/>
    </location>
</feature>
<accession>A0A226CX85</accession>
<feature type="transmembrane region" description="Helical" evidence="1">
    <location>
        <begin position="230"/>
        <end position="249"/>
    </location>
</feature>
<evidence type="ECO:0008006" key="4">
    <source>
        <dbReference type="Google" id="ProtNLM"/>
    </source>
</evidence>
<dbReference type="AlphaFoldDB" id="A0A226CX85"/>
<dbReference type="EMBL" id="LNIX01000055">
    <property type="protein sequence ID" value="OXA37589.1"/>
    <property type="molecule type" value="Genomic_DNA"/>
</dbReference>
<gene>
    <name evidence="2" type="ORF">Fcan01_27640</name>
</gene>
<evidence type="ECO:0000313" key="2">
    <source>
        <dbReference type="EMBL" id="OXA37589.1"/>
    </source>
</evidence>
<dbReference type="Proteomes" id="UP000198287">
    <property type="component" value="Unassembled WGS sequence"/>
</dbReference>
<keyword evidence="3" id="KW-1185">Reference proteome</keyword>
<feature type="transmembrane region" description="Helical" evidence="1">
    <location>
        <begin position="293"/>
        <end position="314"/>
    </location>
</feature>
<feature type="transmembrane region" description="Helical" evidence="1">
    <location>
        <begin position="320"/>
        <end position="341"/>
    </location>
</feature>
<comment type="caution">
    <text evidence="2">The sequence shown here is derived from an EMBL/GenBank/DDBJ whole genome shotgun (WGS) entry which is preliminary data.</text>
</comment>
<proteinExistence type="predicted"/>
<keyword evidence="1" id="KW-0812">Transmembrane</keyword>